<evidence type="ECO:0000256" key="3">
    <source>
        <dbReference type="ARBA" id="ARBA00022475"/>
    </source>
</evidence>
<dbReference type="PRINTS" id="PR01837">
    <property type="entry name" value="MGTCSAPBPROT"/>
</dbReference>
<dbReference type="InterPro" id="IPR049177">
    <property type="entry name" value="MgtC_SapB_SrpB_YhiD_N"/>
</dbReference>
<evidence type="ECO:0000259" key="9">
    <source>
        <dbReference type="Pfam" id="PF21770"/>
    </source>
</evidence>
<evidence type="ECO:0000256" key="6">
    <source>
        <dbReference type="ARBA" id="ARBA00023136"/>
    </source>
</evidence>
<dbReference type="EMBL" id="QRTP01000015">
    <property type="protein sequence ID" value="RGQ82540.1"/>
    <property type="molecule type" value="Genomic_DNA"/>
</dbReference>
<dbReference type="Proteomes" id="UP000286147">
    <property type="component" value="Unassembled WGS sequence"/>
</dbReference>
<feature type="transmembrane region" description="Helical" evidence="7">
    <location>
        <begin position="6"/>
        <end position="23"/>
    </location>
</feature>
<dbReference type="PANTHER" id="PTHR33778">
    <property type="entry name" value="PROTEIN MGTC"/>
    <property type="match status" value="1"/>
</dbReference>
<evidence type="ECO:0000256" key="1">
    <source>
        <dbReference type="ARBA" id="ARBA00004651"/>
    </source>
</evidence>
<comment type="subcellular location">
    <subcellularLocation>
        <location evidence="1">Cell membrane</location>
        <topology evidence="1">Multi-pass membrane protein</topology>
    </subcellularLocation>
</comment>
<organism evidence="10 11">
    <name type="scientific">Megamonas rupellensis</name>
    <dbReference type="NCBI Taxonomy" id="491921"/>
    <lineage>
        <taxon>Bacteria</taxon>
        <taxon>Bacillati</taxon>
        <taxon>Bacillota</taxon>
        <taxon>Negativicutes</taxon>
        <taxon>Selenomonadales</taxon>
        <taxon>Selenomonadaceae</taxon>
        <taxon>Megamonas</taxon>
    </lineage>
</organism>
<evidence type="ECO:0000256" key="7">
    <source>
        <dbReference type="SAM" id="Phobius"/>
    </source>
</evidence>
<evidence type="ECO:0000256" key="5">
    <source>
        <dbReference type="ARBA" id="ARBA00022989"/>
    </source>
</evidence>
<accession>A0A412CE90</accession>
<dbReference type="PANTHER" id="PTHR33778:SF3">
    <property type="entry name" value="PROTEIN MGTC"/>
    <property type="match status" value="1"/>
</dbReference>
<dbReference type="Gene3D" id="3.30.70.260">
    <property type="match status" value="1"/>
</dbReference>
<dbReference type="InterPro" id="IPR048640">
    <property type="entry name" value="MgtC-like_C"/>
</dbReference>
<comment type="caution">
    <text evidence="10">The sequence shown here is derived from an EMBL/GenBank/DDBJ whole genome shotgun (WGS) entry which is preliminary data.</text>
</comment>
<proteinExistence type="inferred from homology"/>
<comment type="similarity">
    <text evidence="2">Belongs to the MgtC/SapB family.</text>
</comment>
<keyword evidence="5 7" id="KW-1133">Transmembrane helix</keyword>
<feature type="transmembrane region" description="Helical" evidence="7">
    <location>
        <begin position="62"/>
        <end position="80"/>
    </location>
</feature>
<keyword evidence="4 7" id="KW-0812">Transmembrane</keyword>
<dbReference type="Pfam" id="PF02308">
    <property type="entry name" value="MgtC"/>
    <property type="match status" value="1"/>
</dbReference>
<feature type="domain" description="MgtC-like C-terminal" evidence="9">
    <location>
        <begin position="149"/>
        <end position="224"/>
    </location>
</feature>
<evidence type="ECO:0000313" key="10">
    <source>
        <dbReference type="EMBL" id="RGQ82540.1"/>
    </source>
</evidence>
<dbReference type="Pfam" id="PF21770">
    <property type="entry name" value="MgtC_SapB_C"/>
    <property type="match status" value="1"/>
</dbReference>
<evidence type="ECO:0000256" key="2">
    <source>
        <dbReference type="ARBA" id="ARBA00009298"/>
    </source>
</evidence>
<gene>
    <name evidence="10" type="ORF">DWY77_06890</name>
</gene>
<feature type="transmembrane region" description="Helical" evidence="7">
    <location>
        <begin position="92"/>
        <end position="125"/>
    </location>
</feature>
<evidence type="ECO:0000256" key="4">
    <source>
        <dbReference type="ARBA" id="ARBA00022692"/>
    </source>
</evidence>
<keyword evidence="6 7" id="KW-0472">Membrane</keyword>
<dbReference type="AlphaFoldDB" id="A0A412CE90"/>
<protein>
    <submittedName>
        <fullName evidence="10">MgtC/SapB family protein</fullName>
    </submittedName>
</protein>
<dbReference type="RefSeq" id="WP_118036032.1">
    <property type="nucleotide sequence ID" value="NZ_NAKQ01000010.1"/>
</dbReference>
<keyword evidence="3" id="KW-1003">Cell membrane</keyword>
<feature type="transmembrane region" description="Helical" evidence="7">
    <location>
        <begin position="35"/>
        <end position="56"/>
    </location>
</feature>
<dbReference type="GO" id="GO:0005886">
    <property type="term" value="C:plasma membrane"/>
    <property type="evidence" value="ECO:0007669"/>
    <property type="project" value="UniProtKB-SubCell"/>
</dbReference>
<evidence type="ECO:0000313" key="11">
    <source>
        <dbReference type="Proteomes" id="UP000286147"/>
    </source>
</evidence>
<name>A0A412CE90_9FIRM</name>
<feature type="domain" description="MgtC/SapB/SrpB/YhiD N-terminal" evidence="8">
    <location>
        <begin position="10"/>
        <end position="129"/>
    </location>
</feature>
<reference evidence="10 11" key="1">
    <citation type="submission" date="2018-08" db="EMBL/GenBank/DDBJ databases">
        <title>A genome reference for cultivated species of the human gut microbiota.</title>
        <authorList>
            <person name="Zou Y."/>
            <person name="Xue W."/>
            <person name="Luo G."/>
        </authorList>
    </citation>
    <scope>NUCLEOTIDE SEQUENCE [LARGE SCALE GENOMIC DNA]</scope>
    <source>
        <strain evidence="10 11">AF27-12</strain>
    </source>
</reference>
<evidence type="ECO:0000259" key="8">
    <source>
        <dbReference type="Pfam" id="PF02308"/>
    </source>
</evidence>
<dbReference type="InterPro" id="IPR003416">
    <property type="entry name" value="MgtC/SapB/SrpB/YhiD_fam"/>
</dbReference>
<sequence length="229" mass="25481">MYIFDFILQLSFSITLGFIIGLERQLTGHLAGIRTNILICFGSCLFIQLPSIINLVSETARIESYIISGVGFLCSSVIFKEKGNVKGLNTGATLWCSAAIGVFVGANELILSTIATIILVIANIISRSIAPKVYPLNTVYTENRHSFCINITCKESEEFSIRSYLVNDTKQEKFYLISLNSTDISHNNVHIKAEYLCFNKQPIIAVEKLISNCLKNDKVIAAKWESLQN</sequence>